<organism evidence="2 3">
    <name type="scientific">Halalkalicoccus paucihalophilus</name>
    <dbReference type="NCBI Taxonomy" id="1008153"/>
    <lineage>
        <taxon>Archaea</taxon>
        <taxon>Methanobacteriati</taxon>
        <taxon>Methanobacteriota</taxon>
        <taxon>Stenosarchaea group</taxon>
        <taxon>Halobacteria</taxon>
        <taxon>Halobacteriales</taxon>
        <taxon>Halococcaceae</taxon>
        <taxon>Halalkalicoccus</taxon>
    </lineage>
</organism>
<accession>A0A151AAB0</accession>
<sequence>MDEEKIEAIGKALRTERHRVNAINLISKINPLPQSLATAWINDIVYALDTETGAYNKFQILKQLKRLAQEHPSEAVVAVPSVAKEVNNELRNSAEEDLSSNTKVNWGTEILQYILEGTDASEARFDIHPRDINAFLNYGGSEHRSLGYRLLGRSATPEAVRKLTRDDISYELELVVSSYEEAIKDACTIVLDFLSNDENITTTETIVSFSELYSADVLEPDSQTLEYVRNQLLNLLRTEDRNEKQLLSVIVEISKENKDFAKVIGEEAFKLLDGDSSDQYVAWRILSRVAECTPIVVLNRSDKLIQEITANGSDSTLEGLKIVSILGRHGPAVPADLAKATICALKEEERDIVIAAVEAVSTIDFYPPPDPLMTLAEGNDKVGKAASKAIDELLKRERDRLTSSDRKFQLAESEVSLFKGDRGRTHLKQRTRDGFWADLDLSKIRMGTVKETVMTVNRDENVPVVFPYYEPRDVVLLAIALVLSDTKAKRQIGIYSPGSRAHWGMKGEIRDELNKFALSNVAGEVVNAVPIPNIVPHAYVWDKEVKNDSRGDGPGRFILCKELHDLEYVSDLDVILLNLTSRTKEDLQERLRDVEEKHPQATFVNAYSYYVKNERDGRPRYGPPLGLDSISTVPGLNTIDTVLQRSNFNRESYLSESAPADFTLSSLTKCINTQKKWSLGEDDIRSLADAASIRIDHVKAKDISSLLDQVFKESASLRGVDDGGAGGMIFSRQLFFERLPVPGKDFDEWVRERYYRGEWFVPPLINERIGDIEERAGTVENLQAVRPLNRSVRIFQQIDQRLREQNPLFDKLKEYIRDTRENDQRLAIFSESPKHAEILKYSLLKQEVVTQDELDTGFISVVSPDEARGMDVHDILVVFGVLHRENAAFYIHPRVSETLILTYDRTWATMVERHAREFVETLNDVVGGSNSSPYLYPELLGDTEQEPVDETSNVESTGGSVVADGDSQHYKSGSLDPASSAGQGLKTKVKILADAMEAVSSREYREESGRYEREIRHYIVKTEFDKEIKLTNYDRILCRRPNNSKVEYHWVSPEALTSGDTIVTIPDEIERELWREQLRNLYENEVNADQAINRLTDWYEALQEIWRRIEEDLSTTEIATDSKIHEVIFENLEQSNDNFERTKPTVQTWFNSVLEADGPLNLVKDPSLTIGPRSYSDIEAIGRAFKYDRLSADAKEIEAAMEGLRTINRQQGHELHDAIREQMNTSKSTHVREAAEQHVVKDIKQINNEFNSN</sequence>
<feature type="region of interest" description="Disordered" evidence="1">
    <location>
        <begin position="945"/>
        <end position="981"/>
    </location>
</feature>
<proteinExistence type="predicted"/>
<dbReference type="SUPFAM" id="SSF48371">
    <property type="entry name" value="ARM repeat"/>
    <property type="match status" value="1"/>
</dbReference>
<reference evidence="2 3" key="1">
    <citation type="submission" date="2016-02" db="EMBL/GenBank/DDBJ databases">
        <title>Genome sequence of Halalkalicoccus paucihalophilus DSM 24557.</title>
        <authorList>
            <person name="Poehlein A."/>
            <person name="Daniel R."/>
        </authorList>
    </citation>
    <scope>NUCLEOTIDE SEQUENCE [LARGE SCALE GENOMIC DNA]</scope>
    <source>
        <strain evidence="2 3">DSM 24557</strain>
    </source>
</reference>
<dbReference type="InterPro" id="IPR011989">
    <property type="entry name" value="ARM-like"/>
</dbReference>
<comment type="caution">
    <text evidence="2">The sequence shown here is derived from an EMBL/GenBank/DDBJ whole genome shotgun (WGS) entry which is preliminary data.</text>
</comment>
<dbReference type="EMBL" id="LTAZ01000013">
    <property type="protein sequence ID" value="KYH24575.1"/>
    <property type="molecule type" value="Genomic_DNA"/>
</dbReference>
<dbReference type="PATRIC" id="fig|1008153.3.peg.3751"/>
<evidence type="ECO:0000256" key="1">
    <source>
        <dbReference type="SAM" id="MobiDB-lite"/>
    </source>
</evidence>
<dbReference type="RefSeq" id="WP_157078526.1">
    <property type="nucleotide sequence ID" value="NZ_LTAZ01000013.1"/>
</dbReference>
<dbReference type="OrthoDB" id="351156at2157"/>
<evidence type="ECO:0000313" key="3">
    <source>
        <dbReference type="Proteomes" id="UP000075321"/>
    </source>
</evidence>
<dbReference type="InterPro" id="IPR016024">
    <property type="entry name" value="ARM-type_fold"/>
</dbReference>
<evidence type="ECO:0000313" key="2">
    <source>
        <dbReference type="EMBL" id="KYH24575.1"/>
    </source>
</evidence>
<name>A0A151AAB0_9EURY</name>
<gene>
    <name evidence="2" type="ORF">HAPAU_35580</name>
</gene>
<keyword evidence="3" id="KW-1185">Reference proteome</keyword>
<dbReference type="Proteomes" id="UP000075321">
    <property type="component" value="Unassembled WGS sequence"/>
</dbReference>
<feature type="compositionally biased region" description="Polar residues" evidence="1">
    <location>
        <begin position="950"/>
        <end position="959"/>
    </location>
</feature>
<dbReference type="Gene3D" id="1.25.10.10">
    <property type="entry name" value="Leucine-rich Repeat Variant"/>
    <property type="match status" value="1"/>
</dbReference>
<protein>
    <submittedName>
        <fullName evidence="2">Uncharacterized protein</fullName>
    </submittedName>
</protein>
<dbReference type="AlphaFoldDB" id="A0A151AAB0"/>